<dbReference type="Gramene" id="KZM95048">
    <property type="protein sequence ID" value="KZM95048"/>
    <property type="gene ID" value="DCAR_018290"/>
</dbReference>
<gene>
    <name evidence="4" type="ORF">DCAR_018290</name>
    <name evidence="5" type="ORF">DCAR_0520918</name>
</gene>
<evidence type="ECO:0000313" key="6">
    <source>
        <dbReference type="Proteomes" id="UP000077755"/>
    </source>
</evidence>
<dbReference type="PANTHER" id="PTHR31234">
    <property type="entry name" value="LATE EMBRYOGENESIS ABUNDANT (LEA) HYDROXYPROLINE-RICH GLYCOPROTEIN FAMILY"/>
    <property type="match status" value="1"/>
</dbReference>
<dbReference type="EMBL" id="CP093347">
    <property type="protein sequence ID" value="WOH01534.1"/>
    <property type="molecule type" value="Genomic_DNA"/>
</dbReference>
<keyword evidence="2 3" id="KW-0472">Membrane</keyword>
<sequence>MAKVQPFDPPRIAPPPLHTVIQRQKNPLNECLTYVIILAFAAGITFLVVHALQYHSACYTISSPHLALDSVTVSNFSLSSRPKQVSAEWNVRMSLESWIRRGYINLHDITISIFYNELQVGLTSLVPFDMSPRNSTVFFEKKFGGSSGLCDDSMIKAMNEDIAGGTVKLHVRFRGSVRKSFKGRWVDHLDLSVDCNNVELFFGSSDKSRAQMSNPSHKCHRVLAVDYDNLSPL</sequence>
<keyword evidence="3" id="KW-0812">Transmembrane</keyword>
<evidence type="ECO:0000256" key="1">
    <source>
        <dbReference type="ARBA" id="ARBA00004370"/>
    </source>
</evidence>
<dbReference type="Proteomes" id="UP000077755">
    <property type="component" value="Chromosome 5"/>
</dbReference>
<evidence type="ECO:0008006" key="7">
    <source>
        <dbReference type="Google" id="ProtNLM"/>
    </source>
</evidence>
<evidence type="ECO:0000313" key="4">
    <source>
        <dbReference type="EMBL" id="KZM95048.1"/>
    </source>
</evidence>
<keyword evidence="6" id="KW-1185">Reference proteome</keyword>
<dbReference type="GO" id="GO:0005886">
    <property type="term" value="C:plasma membrane"/>
    <property type="evidence" value="ECO:0007669"/>
    <property type="project" value="TreeGrafter"/>
</dbReference>
<dbReference type="PANTHER" id="PTHR31234:SF2">
    <property type="entry name" value="OS05G0199100 PROTEIN"/>
    <property type="match status" value="1"/>
</dbReference>
<reference evidence="4" key="1">
    <citation type="journal article" date="2016" name="Nat. Genet.">
        <title>A high-quality carrot genome assembly provides new insights into carotenoid accumulation and asterid genome evolution.</title>
        <authorList>
            <person name="Iorizzo M."/>
            <person name="Ellison S."/>
            <person name="Senalik D."/>
            <person name="Zeng P."/>
            <person name="Satapoomin P."/>
            <person name="Huang J."/>
            <person name="Bowman M."/>
            <person name="Iovene M."/>
            <person name="Sanseverino W."/>
            <person name="Cavagnaro P."/>
            <person name="Yildiz M."/>
            <person name="Macko-Podgorni A."/>
            <person name="Moranska E."/>
            <person name="Grzebelus E."/>
            <person name="Grzebelus D."/>
            <person name="Ashrafi H."/>
            <person name="Zheng Z."/>
            <person name="Cheng S."/>
            <person name="Spooner D."/>
            <person name="Van Deynze A."/>
            <person name="Simon P."/>
        </authorList>
    </citation>
    <scope>NUCLEOTIDE SEQUENCE [LARGE SCALE GENOMIC DNA]</scope>
    <source>
        <tissue evidence="4">Leaf</tissue>
    </source>
</reference>
<proteinExistence type="predicted"/>
<feature type="transmembrane region" description="Helical" evidence="3">
    <location>
        <begin position="31"/>
        <end position="52"/>
    </location>
</feature>
<name>A0A164YY82_DAUCS</name>
<evidence type="ECO:0000313" key="5">
    <source>
        <dbReference type="EMBL" id="WOH01534.1"/>
    </source>
</evidence>
<dbReference type="GO" id="GO:0098542">
    <property type="term" value="P:defense response to other organism"/>
    <property type="evidence" value="ECO:0007669"/>
    <property type="project" value="InterPro"/>
</dbReference>
<evidence type="ECO:0000256" key="2">
    <source>
        <dbReference type="ARBA" id="ARBA00023136"/>
    </source>
</evidence>
<dbReference type="EMBL" id="LNRQ01000005">
    <property type="protein sequence ID" value="KZM95048.1"/>
    <property type="molecule type" value="Genomic_DNA"/>
</dbReference>
<keyword evidence="3" id="KW-1133">Transmembrane helix</keyword>
<comment type="subcellular location">
    <subcellularLocation>
        <location evidence="1">Membrane</location>
    </subcellularLocation>
</comment>
<organism evidence="4">
    <name type="scientific">Daucus carota subsp. sativus</name>
    <name type="common">Carrot</name>
    <dbReference type="NCBI Taxonomy" id="79200"/>
    <lineage>
        <taxon>Eukaryota</taxon>
        <taxon>Viridiplantae</taxon>
        <taxon>Streptophyta</taxon>
        <taxon>Embryophyta</taxon>
        <taxon>Tracheophyta</taxon>
        <taxon>Spermatophyta</taxon>
        <taxon>Magnoliopsida</taxon>
        <taxon>eudicotyledons</taxon>
        <taxon>Gunneridae</taxon>
        <taxon>Pentapetalae</taxon>
        <taxon>asterids</taxon>
        <taxon>campanulids</taxon>
        <taxon>Apiales</taxon>
        <taxon>Apiaceae</taxon>
        <taxon>Apioideae</taxon>
        <taxon>Scandiceae</taxon>
        <taxon>Daucinae</taxon>
        <taxon>Daucus</taxon>
        <taxon>Daucus sect. Daucus</taxon>
    </lineage>
</organism>
<dbReference type="InterPro" id="IPR044839">
    <property type="entry name" value="NDR1-like"/>
</dbReference>
<protein>
    <recommendedName>
        <fullName evidence="7">Late embryogenesis abundant protein LEA-2 subgroup domain-containing protein</fullName>
    </recommendedName>
</protein>
<reference evidence="5" key="2">
    <citation type="submission" date="2022-03" db="EMBL/GenBank/DDBJ databases">
        <title>Draft title - Genomic analysis of global carrot germplasm unveils the trajectory of domestication and the origin of high carotenoid orange carrot.</title>
        <authorList>
            <person name="Iorizzo M."/>
            <person name="Ellison S."/>
            <person name="Senalik D."/>
            <person name="Macko-Podgorni A."/>
            <person name="Grzebelus D."/>
            <person name="Bostan H."/>
            <person name="Rolling W."/>
            <person name="Curaba J."/>
            <person name="Simon P."/>
        </authorList>
    </citation>
    <scope>NUCLEOTIDE SEQUENCE</scope>
    <source>
        <tissue evidence="5">Leaf</tissue>
    </source>
</reference>
<dbReference type="AlphaFoldDB" id="A0A164YY82"/>
<accession>A0A164YY82</accession>
<evidence type="ECO:0000256" key="3">
    <source>
        <dbReference type="SAM" id="Phobius"/>
    </source>
</evidence>